<evidence type="ECO:0000256" key="4">
    <source>
        <dbReference type="ARBA" id="ARBA00022759"/>
    </source>
</evidence>
<proteinExistence type="predicted"/>
<dbReference type="CDD" id="cd01647">
    <property type="entry name" value="RT_LTR"/>
    <property type="match status" value="1"/>
</dbReference>
<feature type="domain" description="Reverse transcriptase" evidence="5">
    <location>
        <begin position="242"/>
        <end position="336"/>
    </location>
</feature>
<keyword evidence="3" id="KW-0540">Nuclease</keyword>
<dbReference type="Gene3D" id="3.10.10.10">
    <property type="entry name" value="HIV Type 1 Reverse Transcriptase, subunit A, domain 1"/>
    <property type="match status" value="2"/>
</dbReference>
<gene>
    <name evidence="7" type="ORF">MTR67_012557</name>
</gene>
<feature type="domain" description="Integrase zinc-binding" evidence="6">
    <location>
        <begin position="551"/>
        <end position="606"/>
    </location>
</feature>
<evidence type="ECO:0000313" key="8">
    <source>
        <dbReference type="Proteomes" id="UP001234989"/>
    </source>
</evidence>
<evidence type="ECO:0000259" key="5">
    <source>
        <dbReference type="Pfam" id="PF00078"/>
    </source>
</evidence>
<dbReference type="Pfam" id="PF17921">
    <property type="entry name" value="Integrase_H2C2"/>
    <property type="match status" value="1"/>
</dbReference>
<dbReference type="GO" id="GO:0004519">
    <property type="term" value="F:endonuclease activity"/>
    <property type="evidence" value="ECO:0007669"/>
    <property type="project" value="UniProtKB-KW"/>
</dbReference>
<organism evidence="7 8">
    <name type="scientific">Solanum verrucosum</name>
    <dbReference type="NCBI Taxonomy" id="315347"/>
    <lineage>
        <taxon>Eukaryota</taxon>
        <taxon>Viridiplantae</taxon>
        <taxon>Streptophyta</taxon>
        <taxon>Embryophyta</taxon>
        <taxon>Tracheophyta</taxon>
        <taxon>Spermatophyta</taxon>
        <taxon>Magnoliopsida</taxon>
        <taxon>eudicotyledons</taxon>
        <taxon>Gunneridae</taxon>
        <taxon>Pentapetalae</taxon>
        <taxon>asterids</taxon>
        <taxon>lamiids</taxon>
        <taxon>Solanales</taxon>
        <taxon>Solanaceae</taxon>
        <taxon>Solanoideae</taxon>
        <taxon>Solaneae</taxon>
        <taxon>Solanum</taxon>
    </lineage>
</organism>
<accession>A0AAF0QA15</accession>
<dbReference type="EMBL" id="CP133614">
    <property type="protein sequence ID" value="WMV19172.1"/>
    <property type="molecule type" value="Genomic_DNA"/>
</dbReference>
<dbReference type="Pfam" id="PF08284">
    <property type="entry name" value="RVP_2"/>
    <property type="match status" value="1"/>
</dbReference>
<dbReference type="InterPro" id="IPR041588">
    <property type="entry name" value="Integrase_H2C2"/>
</dbReference>
<dbReference type="InterPro" id="IPR043502">
    <property type="entry name" value="DNA/RNA_pol_sf"/>
</dbReference>
<sequence>MANVLFDSGSTYSYVSVRFASEFDMICDILYAPIYVSTPVGKSIIVTHVYRACPILFMSFQTWADLVTLDMIDLDIILGMTCLSPHYVVLIGNSKSITLEIPGREEFREVFLTDLSSMPPDRDLDFCIDLETDSRPISIPPYRMAPTKLREFKAQIQELLDKVLSVLVLPRGVLMSCLGCLAYLAHIRDVEVESPSIESIPVVSEFRVVFPTDLSGMPLDRDIDFCIDLEISTRPISIPPYHMAPIRPEDVPKTSFRTRYGHYELLVMSFGLSNAPATFMSLMNGVFNPFLDLFVIVFIDDILVYSRSKEEHVDHLRIVLVSKEGVMVNPQKIKVVKNWVRPSCVTEVRSFVGIASYYRRFVKNFASIATHLTNLTKKEDKNVIPYASRQLKVYERNYPTHDLELASFATCVHSKGSEFETTMWMELLKDYDVTIQYHPSKANVVADPLSRKAVSMGSLAFLSVTKRPLATEIQTLESKFMQLGISEKGGVLASIEVRDTFIEEIKAKQFENGNLNELKKKTAIGKAQETTLDAEGVLNFKGRICVPRVDDLIQKLLIESHGSRYSIHPGVTKMYRHLKRIYWWPGMKKDIAEFVAKCQNCQQVKYEHQRHE</sequence>
<dbReference type="PANTHER" id="PTHR37984">
    <property type="entry name" value="PROTEIN CBG26694"/>
    <property type="match status" value="1"/>
</dbReference>
<dbReference type="InterPro" id="IPR050951">
    <property type="entry name" value="Retrovirus_Pol_polyprotein"/>
</dbReference>
<dbReference type="Gene3D" id="2.40.70.10">
    <property type="entry name" value="Acid Proteases"/>
    <property type="match status" value="1"/>
</dbReference>
<keyword evidence="4" id="KW-0378">Hydrolase</keyword>
<keyword evidence="4" id="KW-0255">Endonuclease</keyword>
<evidence type="ECO:0000256" key="2">
    <source>
        <dbReference type="ARBA" id="ARBA00022695"/>
    </source>
</evidence>
<protein>
    <submittedName>
        <fullName evidence="7">Uncharacterized protein</fullName>
    </submittedName>
</protein>
<keyword evidence="8" id="KW-1185">Reference proteome</keyword>
<evidence type="ECO:0000259" key="6">
    <source>
        <dbReference type="Pfam" id="PF17921"/>
    </source>
</evidence>
<dbReference type="Pfam" id="PF00078">
    <property type="entry name" value="RVT_1"/>
    <property type="match status" value="1"/>
</dbReference>
<dbReference type="Gene3D" id="3.30.70.270">
    <property type="match status" value="2"/>
</dbReference>
<dbReference type="GO" id="GO:0016779">
    <property type="term" value="F:nucleotidyltransferase activity"/>
    <property type="evidence" value="ECO:0007669"/>
    <property type="project" value="UniProtKB-KW"/>
</dbReference>
<keyword evidence="2" id="KW-0548">Nucleotidyltransferase</keyword>
<dbReference type="PANTHER" id="PTHR37984:SF5">
    <property type="entry name" value="PROTEIN NYNRIN-LIKE"/>
    <property type="match status" value="1"/>
</dbReference>
<dbReference type="AlphaFoldDB" id="A0AAF0QA15"/>
<evidence type="ECO:0000256" key="1">
    <source>
        <dbReference type="ARBA" id="ARBA00022679"/>
    </source>
</evidence>
<keyword evidence="1" id="KW-0808">Transferase</keyword>
<feature type="non-terminal residue" evidence="7">
    <location>
        <position position="612"/>
    </location>
</feature>
<evidence type="ECO:0000256" key="3">
    <source>
        <dbReference type="ARBA" id="ARBA00022722"/>
    </source>
</evidence>
<reference evidence="7" key="1">
    <citation type="submission" date="2023-08" db="EMBL/GenBank/DDBJ databases">
        <title>A de novo genome assembly of Solanum verrucosum Schlechtendal, a Mexican diploid species geographically isolated from the other diploid A-genome species in potato relatives.</title>
        <authorList>
            <person name="Hosaka K."/>
        </authorList>
    </citation>
    <scope>NUCLEOTIDE SEQUENCE</scope>
    <source>
        <tissue evidence="7">Young leaves</tissue>
    </source>
</reference>
<dbReference type="InterPro" id="IPR000477">
    <property type="entry name" value="RT_dom"/>
</dbReference>
<dbReference type="Gene3D" id="1.10.340.70">
    <property type="match status" value="1"/>
</dbReference>
<dbReference type="InterPro" id="IPR021109">
    <property type="entry name" value="Peptidase_aspartic_dom_sf"/>
</dbReference>
<name>A0AAF0QA15_SOLVR</name>
<dbReference type="CDD" id="cd00303">
    <property type="entry name" value="retropepsin_like"/>
    <property type="match status" value="1"/>
</dbReference>
<dbReference type="InterPro" id="IPR043128">
    <property type="entry name" value="Rev_trsase/Diguanyl_cyclase"/>
</dbReference>
<dbReference type="Proteomes" id="UP001234989">
    <property type="component" value="Chromosome 3"/>
</dbReference>
<evidence type="ECO:0000313" key="7">
    <source>
        <dbReference type="EMBL" id="WMV19172.1"/>
    </source>
</evidence>
<dbReference type="SUPFAM" id="SSF56672">
    <property type="entry name" value="DNA/RNA polymerases"/>
    <property type="match status" value="2"/>
</dbReference>